<dbReference type="EMBL" id="SEKV01000113">
    <property type="protein sequence ID" value="TFY63991.1"/>
    <property type="molecule type" value="Genomic_DNA"/>
</dbReference>
<gene>
    <name evidence="6" type="ORF">EVJ58_g2931</name>
</gene>
<dbReference type="STRING" id="34475.A0A4Y9YR16"/>
<comment type="similarity">
    <text evidence="2">Belongs to the NSA1 family.</text>
</comment>
<evidence type="ECO:0000313" key="7">
    <source>
        <dbReference type="Proteomes" id="UP000298390"/>
    </source>
</evidence>
<evidence type="ECO:0000256" key="2">
    <source>
        <dbReference type="ARBA" id="ARBA00007861"/>
    </source>
</evidence>
<dbReference type="InterPro" id="IPR015943">
    <property type="entry name" value="WD40/YVTN_repeat-like_dom_sf"/>
</dbReference>
<feature type="compositionally biased region" description="Acidic residues" evidence="5">
    <location>
        <begin position="341"/>
        <end position="363"/>
    </location>
</feature>
<feature type="region of interest" description="Disordered" evidence="5">
    <location>
        <begin position="331"/>
        <end position="378"/>
    </location>
</feature>
<dbReference type="SUPFAM" id="SSF50978">
    <property type="entry name" value="WD40 repeat-like"/>
    <property type="match status" value="1"/>
</dbReference>
<evidence type="ECO:0000256" key="4">
    <source>
        <dbReference type="ARBA" id="ARBA00014234"/>
    </source>
</evidence>
<evidence type="ECO:0000256" key="3">
    <source>
        <dbReference type="ARBA" id="ARBA00011187"/>
    </source>
</evidence>
<name>A0A4Y9YR16_9APHY</name>
<comment type="caution">
    <text evidence="6">The sequence shown here is derived from an EMBL/GenBank/DDBJ whole genome shotgun (WGS) entry which is preliminary data.</text>
</comment>
<proteinExistence type="inferred from homology"/>
<reference evidence="6 7" key="1">
    <citation type="submission" date="2019-01" db="EMBL/GenBank/DDBJ databases">
        <title>Genome sequencing of the rare red list fungi Fomitopsis rosea.</title>
        <authorList>
            <person name="Buettner E."/>
            <person name="Kellner H."/>
        </authorList>
    </citation>
    <scope>NUCLEOTIDE SEQUENCE [LARGE SCALE GENOMIC DNA]</scope>
    <source>
        <strain evidence="6 7">DSM 105464</strain>
    </source>
</reference>
<protein>
    <recommendedName>
        <fullName evidence="4">Ribosome biogenesis protein NSA1</fullName>
    </recommendedName>
</protein>
<dbReference type="Proteomes" id="UP000298390">
    <property type="component" value="Unassembled WGS sequence"/>
</dbReference>
<organism evidence="6 7">
    <name type="scientific">Rhodofomes roseus</name>
    <dbReference type="NCBI Taxonomy" id="34475"/>
    <lineage>
        <taxon>Eukaryota</taxon>
        <taxon>Fungi</taxon>
        <taxon>Dikarya</taxon>
        <taxon>Basidiomycota</taxon>
        <taxon>Agaricomycotina</taxon>
        <taxon>Agaricomycetes</taxon>
        <taxon>Polyporales</taxon>
        <taxon>Rhodofomes</taxon>
    </lineage>
</organism>
<dbReference type="PANTHER" id="PTHR16038">
    <property type="entry name" value="NOP SEVEN ASSOCIATED PROTEIN 1"/>
    <property type="match status" value="1"/>
</dbReference>
<dbReference type="InterPro" id="IPR036322">
    <property type="entry name" value="WD40_repeat_dom_sf"/>
</dbReference>
<sequence>MPRFFTGDELGSVKSVRYLQDSVEKQWKPEVHIISSTPAEARPVPVQKLAFSVVGTDKVLAAARGDGSASIYRIQEDESVSSVAEWKEARLKPGQRYVGLSVSEKRVFSCTSNGALRATTLGEGDSAPSAQTSVLPMRLCEWRLSHDAQTFAYGGDEVELSVWDTERAFAPRDNIPADAESKKRKRGGELLPGEVWRAKNVCVARYPCIEASSDYFVSSEVFVSDNGSNLFALDLRNGRVIYGYKSTVLLTTHPPQSTYTLLSTGIAGAVSSVAHSPSVLASVAQDRFLRLHSTFPPPKEPGQQQEHKGEVLDKLYMKAVPTVVVWDQSADASQAVQGAEEAGEEADDDDDVWDAMEDVEDEETGGRWSGKKKSRTAE</sequence>
<dbReference type="GO" id="GO:0030687">
    <property type="term" value="C:preribosome, large subunit precursor"/>
    <property type="evidence" value="ECO:0007669"/>
    <property type="project" value="TreeGrafter"/>
</dbReference>
<comment type="subunit">
    <text evidence="3">Component of the pre-66S ribosomal particle.</text>
</comment>
<evidence type="ECO:0000256" key="1">
    <source>
        <dbReference type="ARBA" id="ARBA00002889"/>
    </source>
</evidence>
<comment type="function">
    <text evidence="1">Involved in the biogenesis of the 60S ribosomal subunit.</text>
</comment>
<feature type="compositionally biased region" description="Basic residues" evidence="5">
    <location>
        <begin position="369"/>
        <end position="378"/>
    </location>
</feature>
<evidence type="ECO:0000256" key="5">
    <source>
        <dbReference type="SAM" id="MobiDB-lite"/>
    </source>
</evidence>
<dbReference type="Gene3D" id="2.130.10.10">
    <property type="entry name" value="YVTN repeat-like/Quinoprotein amine dehydrogenase"/>
    <property type="match status" value="1"/>
</dbReference>
<evidence type="ECO:0000313" key="6">
    <source>
        <dbReference type="EMBL" id="TFY63991.1"/>
    </source>
</evidence>
<dbReference type="GO" id="GO:0042273">
    <property type="term" value="P:ribosomal large subunit biogenesis"/>
    <property type="evidence" value="ECO:0007669"/>
    <property type="project" value="InterPro"/>
</dbReference>
<accession>A0A4Y9YR16</accession>
<dbReference type="GO" id="GO:0005730">
    <property type="term" value="C:nucleolus"/>
    <property type="evidence" value="ECO:0007669"/>
    <property type="project" value="InterPro"/>
</dbReference>
<dbReference type="AlphaFoldDB" id="A0A4Y9YR16"/>
<dbReference type="InterPro" id="IPR037379">
    <property type="entry name" value="WDR74/Nsa1"/>
</dbReference>
<dbReference type="PANTHER" id="PTHR16038:SF4">
    <property type="entry name" value="WD REPEAT-CONTAINING PROTEIN 74"/>
    <property type="match status" value="1"/>
</dbReference>